<proteinExistence type="predicted"/>
<dbReference type="Proteomes" id="UP001235939">
    <property type="component" value="Chromosome 02"/>
</dbReference>
<name>A0ABY6K0Y6_9ARAC</name>
<protein>
    <submittedName>
        <fullName evidence="1">Uncharacterized protein</fullName>
    </submittedName>
</protein>
<accession>A0ABY6K0Y6</accession>
<evidence type="ECO:0000313" key="1">
    <source>
        <dbReference type="EMBL" id="UYV62561.1"/>
    </source>
</evidence>
<organism evidence="1 2">
    <name type="scientific">Cordylochernes scorpioides</name>
    <dbReference type="NCBI Taxonomy" id="51811"/>
    <lineage>
        <taxon>Eukaryota</taxon>
        <taxon>Metazoa</taxon>
        <taxon>Ecdysozoa</taxon>
        <taxon>Arthropoda</taxon>
        <taxon>Chelicerata</taxon>
        <taxon>Arachnida</taxon>
        <taxon>Pseudoscorpiones</taxon>
        <taxon>Cheliferoidea</taxon>
        <taxon>Chernetidae</taxon>
        <taxon>Cordylochernes</taxon>
    </lineage>
</organism>
<gene>
    <name evidence="1" type="ORF">LAZ67_2001100</name>
</gene>
<dbReference type="EMBL" id="CP092864">
    <property type="protein sequence ID" value="UYV62561.1"/>
    <property type="molecule type" value="Genomic_DNA"/>
</dbReference>
<reference evidence="1 2" key="1">
    <citation type="submission" date="2022-01" db="EMBL/GenBank/DDBJ databases">
        <title>A chromosomal length assembly of Cordylochernes scorpioides.</title>
        <authorList>
            <person name="Zeh D."/>
            <person name="Zeh J."/>
        </authorList>
    </citation>
    <scope>NUCLEOTIDE SEQUENCE [LARGE SCALE GENOMIC DNA]</scope>
    <source>
        <strain evidence="1">IN4F17</strain>
        <tissue evidence="1">Whole Body</tissue>
    </source>
</reference>
<keyword evidence="2" id="KW-1185">Reference proteome</keyword>
<sequence length="118" mass="13117">MDPVRELMGHTLYIFLFHQRPGIWVINISLAKYQKSVVKMLEVIFSKFSDACSCLYNTPDKISHKSKPFIMDDGSQKLGAKFVLAAVVGEEKDLGTGTGSRKSVGVRATPTDMDFWGS</sequence>
<evidence type="ECO:0000313" key="2">
    <source>
        <dbReference type="Proteomes" id="UP001235939"/>
    </source>
</evidence>